<sequence>MNSRRTMDSEGSQPASASISPTQPQQSPPQSPARGSPGAFNVRPQIEHFIQLVWGFATIWELELA</sequence>
<evidence type="ECO:0000313" key="3">
    <source>
        <dbReference type="Proteomes" id="UP001476950"/>
    </source>
</evidence>
<comment type="caution">
    <text evidence="2">The sequence shown here is derived from an EMBL/GenBank/DDBJ whole genome shotgun (WGS) entry which is preliminary data.</text>
</comment>
<feature type="region of interest" description="Disordered" evidence="1">
    <location>
        <begin position="1"/>
        <end position="40"/>
    </location>
</feature>
<dbReference type="RefSeq" id="WP_190455678.1">
    <property type="nucleotide sequence ID" value="NZ_JAMPLM010000073.1"/>
</dbReference>
<reference evidence="2 3" key="1">
    <citation type="submission" date="2022-04" db="EMBL/GenBank/DDBJ databases">
        <title>Positive selection, recombination, and allopatry shape intraspecific diversity of widespread and dominant cyanobacteria.</title>
        <authorList>
            <person name="Wei J."/>
            <person name="Shu W."/>
            <person name="Hu C."/>
        </authorList>
    </citation>
    <scope>NUCLEOTIDE SEQUENCE [LARGE SCALE GENOMIC DNA]</scope>
    <source>
        <strain evidence="2 3">AS-A4</strain>
    </source>
</reference>
<protein>
    <submittedName>
        <fullName evidence="2">Uncharacterized protein</fullName>
    </submittedName>
</protein>
<dbReference type="Proteomes" id="UP001476950">
    <property type="component" value="Unassembled WGS sequence"/>
</dbReference>
<evidence type="ECO:0000256" key="1">
    <source>
        <dbReference type="SAM" id="MobiDB-lite"/>
    </source>
</evidence>
<name>A0ABV0KTQ5_9CYAN</name>
<evidence type="ECO:0000313" key="2">
    <source>
        <dbReference type="EMBL" id="MEP1062571.1"/>
    </source>
</evidence>
<gene>
    <name evidence="2" type="ORF">NDI38_29810</name>
</gene>
<feature type="compositionally biased region" description="Low complexity" evidence="1">
    <location>
        <begin position="12"/>
        <end position="25"/>
    </location>
</feature>
<proteinExistence type="predicted"/>
<organism evidence="2 3">
    <name type="scientific">Stenomitos frigidus AS-A4</name>
    <dbReference type="NCBI Taxonomy" id="2933935"/>
    <lineage>
        <taxon>Bacteria</taxon>
        <taxon>Bacillati</taxon>
        <taxon>Cyanobacteriota</taxon>
        <taxon>Cyanophyceae</taxon>
        <taxon>Leptolyngbyales</taxon>
        <taxon>Leptolyngbyaceae</taxon>
        <taxon>Stenomitos</taxon>
    </lineage>
</organism>
<keyword evidence="3" id="KW-1185">Reference proteome</keyword>
<accession>A0ABV0KTQ5</accession>
<dbReference type="EMBL" id="JAMPLM010000073">
    <property type="protein sequence ID" value="MEP1062571.1"/>
    <property type="molecule type" value="Genomic_DNA"/>
</dbReference>